<gene>
    <name evidence="2" type="ORF">SERN_1746</name>
</gene>
<dbReference type="Proteomes" id="UP000297318">
    <property type="component" value="Unassembled WGS sequence"/>
</dbReference>
<keyword evidence="1" id="KW-1133">Transmembrane helix</keyword>
<dbReference type="AlphaFoldDB" id="A0A4Z1E4P3"/>
<dbReference type="OrthoDB" id="9984512at2"/>
<comment type="caution">
    <text evidence="2">The sequence shown here is derived from an EMBL/GenBank/DDBJ whole genome shotgun (WGS) entry which is preliminary data.</text>
</comment>
<accession>A0A4Z1E4P3</accession>
<reference evidence="2 3" key="1">
    <citation type="submission" date="2018-11" db="EMBL/GenBank/DDBJ databases">
        <title>Complete genome sequencing of the Actinobacteria Serinibacter sp. K3-2.</title>
        <authorList>
            <person name="Rakitin A.L."/>
            <person name="Beletsky A.V."/>
            <person name="Mardanov A.V."/>
            <person name="Ravin N.V."/>
            <person name="Gromova A.S."/>
            <person name="Filippova S.N."/>
            <person name="Gal'Chenko V.F."/>
        </authorList>
    </citation>
    <scope>NUCLEOTIDE SEQUENCE [LARGE SCALE GENOMIC DNA]</scope>
    <source>
        <strain evidence="2 3">K3-2</strain>
    </source>
</reference>
<evidence type="ECO:0000256" key="1">
    <source>
        <dbReference type="SAM" id="Phobius"/>
    </source>
</evidence>
<proteinExistence type="predicted"/>
<organism evidence="2 3">
    <name type="scientific">Serinibacter arcticus</name>
    <dbReference type="NCBI Taxonomy" id="1655435"/>
    <lineage>
        <taxon>Bacteria</taxon>
        <taxon>Bacillati</taxon>
        <taxon>Actinomycetota</taxon>
        <taxon>Actinomycetes</taxon>
        <taxon>Micrococcales</taxon>
        <taxon>Beutenbergiaceae</taxon>
        <taxon>Serinibacter</taxon>
    </lineage>
</organism>
<feature type="transmembrane region" description="Helical" evidence="1">
    <location>
        <begin position="66"/>
        <end position="89"/>
    </location>
</feature>
<name>A0A4Z1E4P3_9MICO</name>
<sequence length="155" mass="15298">MTPSRRLLVLASACALLVPLWAVVAAGLVQVRACVPSLGSLTGAHLLLLRPAADCPSGVALDEHGVLAVVGAVALTTIAVNLAAIGALAGMSAALARTAALVARLLDRVLPGRRTPGAVVAVGARSVLSRATAVTGDVRRAATAVVGLRAPPLAA</sequence>
<dbReference type="EMBL" id="RHPJ01000002">
    <property type="protein sequence ID" value="TGO05742.1"/>
    <property type="molecule type" value="Genomic_DNA"/>
</dbReference>
<keyword evidence="1" id="KW-0472">Membrane</keyword>
<evidence type="ECO:0000313" key="2">
    <source>
        <dbReference type="EMBL" id="TGO05742.1"/>
    </source>
</evidence>
<keyword evidence="1" id="KW-0812">Transmembrane</keyword>
<keyword evidence="3" id="KW-1185">Reference proteome</keyword>
<evidence type="ECO:0000313" key="3">
    <source>
        <dbReference type="Proteomes" id="UP000297318"/>
    </source>
</evidence>
<protein>
    <submittedName>
        <fullName evidence="2">Uncharacterized protein</fullName>
    </submittedName>
</protein>
<dbReference type="RefSeq" id="WP_135849695.1">
    <property type="nucleotide sequence ID" value="NZ_RHPJ01000002.1"/>
</dbReference>